<feature type="compositionally biased region" description="Polar residues" evidence="1">
    <location>
        <begin position="1"/>
        <end position="10"/>
    </location>
</feature>
<dbReference type="EMBL" id="JACHMM010000001">
    <property type="protein sequence ID" value="MBB5786003.1"/>
    <property type="molecule type" value="Genomic_DNA"/>
</dbReference>
<evidence type="ECO:0000256" key="1">
    <source>
        <dbReference type="SAM" id="MobiDB-lite"/>
    </source>
</evidence>
<evidence type="ECO:0000313" key="2">
    <source>
        <dbReference type="EMBL" id="MBB5786003.1"/>
    </source>
</evidence>
<evidence type="ECO:0000313" key="3">
    <source>
        <dbReference type="Proteomes" id="UP000542813"/>
    </source>
</evidence>
<keyword evidence="3" id="KW-1185">Reference proteome</keyword>
<proteinExistence type="predicted"/>
<dbReference type="RefSeq" id="WP_184819162.1">
    <property type="nucleotide sequence ID" value="NZ_JACHMM010000001.1"/>
</dbReference>
<protein>
    <submittedName>
        <fullName evidence="2">Uncharacterized protein</fullName>
    </submittedName>
</protein>
<accession>A0A7W9GLE6</accession>
<reference evidence="2 3" key="1">
    <citation type="submission" date="2020-08" db="EMBL/GenBank/DDBJ databases">
        <title>Sequencing the genomes of 1000 actinobacteria strains.</title>
        <authorList>
            <person name="Klenk H.-P."/>
        </authorList>
    </citation>
    <scope>NUCLEOTIDE SEQUENCE [LARGE SCALE GENOMIC DNA]</scope>
    <source>
        <strain evidence="2 3">DSM 102122</strain>
    </source>
</reference>
<dbReference type="Proteomes" id="UP000542813">
    <property type="component" value="Unassembled WGS sequence"/>
</dbReference>
<comment type="caution">
    <text evidence="2">The sequence shown here is derived from an EMBL/GenBank/DDBJ whole genome shotgun (WGS) entry which is preliminary data.</text>
</comment>
<gene>
    <name evidence="2" type="ORF">HD601_000578</name>
</gene>
<sequence length="117" mass="12936">MSKLSHTSPPTIDVEPLLPMREPHWSDGMTEGERADMYAHLAGWFRGTDPAEFEKALAAGREQLKADRARWAALRAAAERRAAREAATAVDDEPHIGNAYWLGRADGIAAERREAGR</sequence>
<dbReference type="AlphaFoldDB" id="A0A7W9GLE6"/>
<organism evidence="2 3">
    <name type="scientific">Jiangella mangrovi</name>
    <dbReference type="NCBI Taxonomy" id="1524084"/>
    <lineage>
        <taxon>Bacteria</taxon>
        <taxon>Bacillati</taxon>
        <taxon>Actinomycetota</taxon>
        <taxon>Actinomycetes</taxon>
        <taxon>Jiangellales</taxon>
        <taxon>Jiangellaceae</taxon>
        <taxon>Jiangella</taxon>
    </lineage>
</organism>
<name>A0A7W9GLE6_9ACTN</name>
<feature type="region of interest" description="Disordered" evidence="1">
    <location>
        <begin position="1"/>
        <end position="29"/>
    </location>
</feature>